<feature type="transmembrane region" description="Helical" evidence="6">
    <location>
        <begin position="396"/>
        <end position="415"/>
    </location>
</feature>
<dbReference type="EMBL" id="QJRX01000001">
    <property type="protein sequence ID" value="PYC29555.1"/>
    <property type="molecule type" value="Genomic_DNA"/>
</dbReference>
<feature type="transmembrane region" description="Helical" evidence="6">
    <location>
        <begin position="183"/>
        <end position="202"/>
    </location>
</feature>
<evidence type="ECO:0008006" key="9">
    <source>
        <dbReference type="Google" id="ProtNLM"/>
    </source>
</evidence>
<evidence type="ECO:0000313" key="8">
    <source>
        <dbReference type="Proteomes" id="UP000248146"/>
    </source>
</evidence>
<evidence type="ECO:0000256" key="2">
    <source>
        <dbReference type="ARBA" id="ARBA00022475"/>
    </source>
</evidence>
<evidence type="ECO:0000313" key="7">
    <source>
        <dbReference type="EMBL" id="PYC29555.1"/>
    </source>
</evidence>
<feature type="transmembrane region" description="Helical" evidence="6">
    <location>
        <begin position="422"/>
        <end position="443"/>
    </location>
</feature>
<protein>
    <recommendedName>
        <fullName evidence="9">Polysaccharide biosynthesis protein C-terminal domain-containing protein</fullName>
    </recommendedName>
</protein>
<keyword evidence="5 6" id="KW-0472">Membrane</keyword>
<evidence type="ECO:0000256" key="1">
    <source>
        <dbReference type="ARBA" id="ARBA00004651"/>
    </source>
</evidence>
<feature type="transmembrane region" description="Helical" evidence="6">
    <location>
        <begin position="222"/>
        <end position="240"/>
    </location>
</feature>
<dbReference type="Pfam" id="PF01943">
    <property type="entry name" value="Polysacc_synt"/>
    <property type="match status" value="1"/>
</dbReference>
<organism evidence="7 8">
    <name type="scientific">Aquipseudomonas alcaligenes</name>
    <name type="common">Pseudomonas alcaligenes</name>
    <dbReference type="NCBI Taxonomy" id="43263"/>
    <lineage>
        <taxon>Bacteria</taxon>
        <taxon>Pseudomonadati</taxon>
        <taxon>Pseudomonadota</taxon>
        <taxon>Gammaproteobacteria</taxon>
        <taxon>Pseudomonadales</taxon>
        <taxon>Pseudomonadaceae</taxon>
        <taxon>Aquipseudomonas</taxon>
    </lineage>
</organism>
<dbReference type="Proteomes" id="UP000248146">
    <property type="component" value="Unassembled WGS sequence"/>
</dbReference>
<keyword evidence="2" id="KW-1003">Cell membrane</keyword>
<feature type="transmembrane region" description="Helical" evidence="6">
    <location>
        <begin position="45"/>
        <end position="63"/>
    </location>
</feature>
<dbReference type="InterPro" id="IPR050833">
    <property type="entry name" value="Poly_Biosynth_Transport"/>
</dbReference>
<evidence type="ECO:0000256" key="4">
    <source>
        <dbReference type="ARBA" id="ARBA00022989"/>
    </source>
</evidence>
<feature type="transmembrane region" description="Helical" evidence="6">
    <location>
        <begin position="449"/>
        <end position="467"/>
    </location>
</feature>
<feature type="transmembrane region" description="Helical" evidence="6">
    <location>
        <begin position="263"/>
        <end position="287"/>
    </location>
</feature>
<accession>A0A2V4L6G4</accession>
<feature type="transmembrane region" description="Helical" evidence="6">
    <location>
        <begin position="121"/>
        <end position="137"/>
    </location>
</feature>
<gene>
    <name evidence="7" type="ORF">DMO17_02345</name>
</gene>
<feature type="transmembrane region" description="Helical" evidence="6">
    <location>
        <begin position="308"/>
        <end position="329"/>
    </location>
</feature>
<dbReference type="GO" id="GO:0005886">
    <property type="term" value="C:plasma membrane"/>
    <property type="evidence" value="ECO:0007669"/>
    <property type="project" value="UniProtKB-SubCell"/>
</dbReference>
<dbReference type="PANTHER" id="PTHR30250">
    <property type="entry name" value="PST FAMILY PREDICTED COLANIC ACID TRANSPORTER"/>
    <property type="match status" value="1"/>
</dbReference>
<feature type="transmembrane region" description="Helical" evidence="6">
    <location>
        <begin position="157"/>
        <end position="177"/>
    </location>
</feature>
<name>A0A2V4L6G4_AQUAC</name>
<dbReference type="AlphaFoldDB" id="A0A2V4L6G4"/>
<feature type="transmembrane region" description="Helical" evidence="6">
    <location>
        <begin position="341"/>
        <end position="361"/>
    </location>
</feature>
<dbReference type="PANTHER" id="PTHR30250:SF11">
    <property type="entry name" value="O-ANTIGEN TRANSPORTER-RELATED"/>
    <property type="match status" value="1"/>
</dbReference>
<feature type="transmembrane region" description="Helical" evidence="6">
    <location>
        <begin position="368"/>
        <end position="390"/>
    </location>
</feature>
<feature type="transmembrane region" description="Helical" evidence="6">
    <location>
        <begin position="90"/>
        <end position="109"/>
    </location>
</feature>
<sequence>MSIVDSPFRLSATAALMLARAVRAPLWLLVSALMARVMGPESLGSWAMLLAAGMFLNQVFVLWTQSITQRFGRLEWEASGQLRRTWATRWPLLLFGGVLVLACFLLAPLEWLSVRLGVPEDGLWLIIPIFISLWLMGETQGLQQVRERYLRLAWSPLAADLLLIGLLGALALMAILGQRLTSLQILTAVSLSGAAAWIFMLARELKGSSLGWGFPEGKQVRLALTFSLPLLPGYLVGYLSEWCDYVLISRFIDTKAVGVYHPAYQYMLIMVGLPTAVVAVLMPQLVSRVEKVGVESERQLIGRVAPQIMSLWVLATIGVIAFLPALFSWLVGSSFEDSRVILQILLAAVPGAAATHLYGLGHFVQGRLLTANVGLFGLKLLVNILLTLILLPIFGVLGAAIAALAGFILVQWLFLIDQHRYLKLPFAGGAMALLLAHLGGVSLVVVDGFWARSLASALIILCMLALVRRANFFSPEEVSAMVPASLSRTAPVLVRLLCREGMPW</sequence>
<dbReference type="OrthoDB" id="9815248at2"/>
<evidence type="ECO:0000256" key="3">
    <source>
        <dbReference type="ARBA" id="ARBA00022692"/>
    </source>
</evidence>
<evidence type="ECO:0000256" key="5">
    <source>
        <dbReference type="ARBA" id="ARBA00023136"/>
    </source>
</evidence>
<comment type="subcellular location">
    <subcellularLocation>
        <location evidence="1">Cell membrane</location>
        <topology evidence="1">Multi-pass membrane protein</topology>
    </subcellularLocation>
</comment>
<reference evidence="7 8" key="1">
    <citation type="submission" date="2018-06" db="EMBL/GenBank/DDBJ databases">
        <title>Pseudomonas diversity within urban Lake Michigan freshwaters.</title>
        <authorList>
            <person name="Batrich M."/>
            <person name="Hatzopoulos T."/>
            <person name="Putonti C."/>
        </authorList>
    </citation>
    <scope>NUCLEOTIDE SEQUENCE [LARGE SCALE GENOMIC DNA]</scope>
    <source>
        <strain evidence="7 8">MB-090714</strain>
    </source>
</reference>
<keyword evidence="4 6" id="KW-1133">Transmembrane helix</keyword>
<comment type="caution">
    <text evidence="7">The sequence shown here is derived from an EMBL/GenBank/DDBJ whole genome shotgun (WGS) entry which is preliminary data.</text>
</comment>
<proteinExistence type="predicted"/>
<dbReference type="InterPro" id="IPR002797">
    <property type="entry name" value="Polysacc_synth"/>
</dbReference>
<evidence type="ECO:0000256" key="6">
    <source>
        <dbReference type="SAM" id="Phobius"/>
    </source>
</evidence>
<keyword evidence="3 6" id="KW-0812">Transmembrane</keyword>